<sequence length="62" mass="7675">MYEYHIESLRLTRRLEGFSLDQEYKQLIDTYAREGWRFVQFVDLSGLTKEEQRIDLVFERKK</sequence>
<evidence type="ECO:0000313" key="1">
    <source>
        <dbReference type="EMBL" id="MFC5589184.1"/>
    </source>
</evidence>
<dbReference type="Proteomes" id="UP001596109">
    <property type="component" value="Unassembled WGS sequence"/>
</dbReference>
<reference evidence="2" key="1">
    <citation type="journal article" date="2019" name="Int. J. Syst. Evol. Microbiol.">
        <title>The Global Catalogue of Microorganisms (GCM) 10K type strain sequencing project: providing services to taxonomists for standard genome sequencing and annotation.</title>
        <authorList>
            <consortium name="The Broad Institute Genomics Platform"/>
            <consortium name="The Broad Institute Genome Sequencing Center for Infectious Disease"/>
            <person name="Wu L."/>
            <person name="Ma J."/>
        </authorList>
    </citation>
    <scope>NUCLEOTIDE SEQUENCE [LARGE SCALE GENOMIC DNA]</scope>
    <source>
        <strain evidence="2">CGMCC 4.1434</strain>
    </source>
</reference>
<protein>
    <submittedName>
        <fullName evidence="1">DUF4177 domain-containing protein</fullName>
    </submittedName>
</protein>
<comment type="caution">
    <text evidence="1">The sequence shown here is derived from an EMBL/GenBank/DDBJ whole genome shotgun (WGS) entry which is preliminary data.</text>
</comment>
<accession>A0ABW0TL91</accession>
<gene>
    <name evidence="1" type="ORF">ACFPRA_09815</name>
</gene>
<dbReference type="EMBL" id="JBHSNO010000005">
    <property type="protein sequence ID" value="MFC5589184.1"/>
    <property type="molecule type" value="Genomic_DNA"/>
</dbReference>
<dbReference type="InterPro" id="IPR025234">
    <property type="entry name" value="YjzH-like"/>
</dbReference>
<keyword evidence="2" id="KW-1185">Reference proteome</keyword>
<dbReference type="Pfam" id="PF13783">
    <property type="entry name" value="DUF4177"/>
    <property type="match status" value="1"/>
</dbReference>
<organism evidence="1 2">
    <name type="scientific">Sporosarcina soli</name>
    <dbReference type="NCBI Taxonomy" id="334736"/>
    <lineage>
        <taxon>Bacteria</taxon>
        <taxon>Bacillati</taxon>
        <taxon>Bacillota</taxon>
        <taxon>Bacilli</taxon>
        <taxon>Bacillales</taxon>
        <taxon>Caryophanaceae</taxon>
        <taxon>Sporosarcina</taxon>
    </lineage>
</organism>
<dbReference type="RefSeq" id="WP_381433432.1">
    <property type="nucleotide sequence ID" value="NZ_JBHSNO010000005.1"/>
</dbReference>
<name>A0ABW0TL91_9BACL</name>
<evidence type="ECO:0000313" key="2">
    <source>
        <dbReference type="Proteomes" id="UP001596109"/>
    </source>
</evidence>
<proteinExistence type="predicted"/>